<dbReference type="AlphaFoldDB" id="A0A0C3PPQ4"/>
<name>A0A0C3PPQ4_PISTI</name>
<dbReference type="STRING" id="870435.A0A0C3PPQ4"/>
<dbReference type="InParanoid" id="A0A0C3PPQ4"/>
<dbReference type="EMBL" id="KN831951">
    <property type="protein sequence ID" value="KIO10916.1"/>
    <property type="molecule type" value="Genomic_DNA"/>
</dbReference>
<dbReference type="Proteomes" id="UP000054217">
    <property type="component" value="Unassembled WGS sequence"/>
</dbReference>
<evidence type="ECO:0000313" key="2">
    <source>
        <dbReference type="Proteomes" id="UP000054217"/>
    </source>
</evidence>
<accession>A0A0C3PPQ4</accession>
<protein>
    <recommendedName>
        <fullName evidence="3">Retrotransposon Copia-like N-terminal domain-containing protein</fullName>
    </recommendedName>
</protein>
<proteinExistence type="predicted"/>
<evidence type="ECO:0008006" key="3">
    <source>
        <dbReference type="Google" id="ProtNLM"/>
    </source>
</evidence>
<gene>
    <name evidence="1" type="ORF">M404DRAFT_128903</name>
</gene>
<organism evidence="1 2">
    <name type="scientific">Pisolithus tinctorius Marx 270</name>
    <dbReference type="NCBI Taxonomy" id="870435"/>
    <lineage>
        <taxon>Eukaryota</taxon>
        <taxon>Fungi</taxon>
        <taxon>Dikarya</taxon>
        <taxon>Basidiomycota</taxon>
        <taxon>Agaricomycotina</taxon>
        <taxon>Agaricomycetes</taxon>
        <taxon>Agaricomycetidae</taxon>
        <taxon>Boletales</taxon>
        <taxon>Sclerodermatineae</taxon>
        <taxon>Pisolithaceae</taxon>
        <taxon>Pisolithus</taxon>
    </lineage>
</organism>
<dbReference type="OrthoDB" id="2688366at2759"/>
<dbReference type="HOGENOM" id="CLU_048314_1_1_1"/>
<sequence length="139" mass="15724">MGKLDHIPELTDASTFFTWKTQILLALDRKGAYSHVSNGMDPLNPVEFASDPTKLTDAEKKAILRWSKDDAMAKDILCRHLSPAVLHLIPQECSTTTRDIWKALHNNFDHIDVGSHHLICVKILHLWMKDAADAVHYLS</sequence>
<evidence type="ECO:0000313" key="1">
    <source>
        <dbReference type="EMBL" id="KIO10916.1"/>
    </source>
</evidence>
<keyword evidence="2" id="KW-1185">Reference proteome</keyword>
<reference evidence="1 2" key="1">
    <citation type="submission" date="2014-04" db="EMBL/GenBank/DDBJ databases">
        <authorList>
            <consortium name="DOE Joint Genome Institute"/>
            <person name="Kuo A."/>
            <person name="Kohler A."/>
            <person name="Costa M.D."/>
            <person name="Nagy L.G."/>
            <person name="Floudas D."/>
            <person name="Copeland A."/>
            <person name="Barry K.W."/>
            <person name="Cichocki N."/>
            <person name="Veneault-Fourrey C."/>
            <person name="LaButti K."/>
            <person name="Lindquist E.A."/>
            <person name="Lipzen A."/>
            <person name="Lundell T."/>
            <person name="Morin E."/>
            <person name="Murat C."/>
            <person name="Sun H."/>
            <person name="Tunlid A."/>
            <person name="Henrissat B."/>
            <person name="Grigoriev I.V."/>
            <person name="Hibbett D.S."/>
            <person name="Martin F."/>
            <person name="Nordberg H.P."/>
            <person name="Cantor M.N."/>
            <person name="Hua S.X."/>
        </authorList>
    </citation>
    <scope>NUCLEOTIDE SEQUENCE [LARGE SCALE GENOMIC DNA]</scope>
    <source>
        <strain evidence="1 2">Marx 270</strain>
    </source>
</reference>
<reference evidence="2" key="2">
    <citation type="submission" date="2015-01" db="EMBL/GenBank/DDBJ databases">
        <title>Evolutionary Origins and Diversification of the Mycorrhizal Mutualists.</title>
        <authorList>
            <consortium name="DOE Joint Genome Institute"/>
            <consortium name="Mycorrhizal Genomics Consortium"/>
            <person name="Kohler A."/>
            <person name="Kuo A."/>
            <person name="Nagy L.G."/>
            <person name="Floudas D."/>
            <person name="Copeland A."/>
            <person name="Barry K.W."/>
            <person name="Cichocki N."/>
            <person name="Veneault-Fourrey C."/>
            <person name="LaButti K."/>
            <person name="Lindquist E.A."/>
            <person name="Lipzen A."/>
            <person name="Lundell T."/>
            <person name="Morin E."/>
            <person name="Murat C."/>
            <person name="Riley R."/>
            <person name="Ohm R."/>
            <person name="Sun H."/>
            <person name="Tunlid A."/>
            <person name="Henrissat B."/>
            <person name="Grigoriev I.V."/>
            <person name="Hibbett D.S."/>
            <person name="Martin F."/>
        </authorList>
    </citation>
    <scope>NUCLEOTIDE SEQUENCE [LARGE SCALE GENOMIC DNA]</scope>
    <source>
        <strain evidence="2">Marx 270</strain>
    </source>
</reference>
<dbReference type="Pfam" id="PF14223">
    <property type="entry name" value="Retrotran_gag_2"/>
    <property type="match status" value="1"/>
</dbReference>